<evidence type="ECO:0000259" key="1">
    <source>
        <dbReference type="Pfam" id="PF13649"/>
    </source>
</evidence>
<comment type="caution">
    <text evidence="2">The sequence shown here is derived from an EMBL/GenBank/DDBJ whole genome shotgun (WGS) entry which is preliminary data.</text>
</comment>
<dbReference type="Pfam" id="PF13649">
    <property type="entry name" value="Methyltransf_25"/>
    <property type="match status" value="1"/>
</dbReference>
<protein>
    <submittedName>
        <fullName evidence="2">Class I SAM-dependent methyltransferase</fullName>
    </submittedName>
</protein>
<reference evidence="2" key="1">
    <citation type="submission" date="2021-03" db="EMBL/GenBank/DDBJ databases">
        <authorList>
            <person name="Jaffe A."/>
        </authorList>
    </citation>
    <scope>NUCLEOTIDE SEQUENCE</scope>
    <source>
        <strain evidence="2">RIFCSPHIGHO2_01_FULL_AR10_44_11</strain>
    </source>
</reference>
<dbReference type="CDD" id="cd02440">
    <property type="entry name" value="AdoMet_MTases"/>
    <property type="match status" value="1"/>
</dbReference>
<keyword evidence="2" id="KW-0808">Transferase</keyword>
<accession>A0A8T4KVJ3</accession>
<name>A0A8T4KVJ3_9ARCH</name>
<gene>
    <name evidence="2" type="ORF">J4415_00805</name>
</gene>
<dbReference type="InterPro" id="IPR029063">
    <property type="entry name" value="SAM-dependent_MTases_sf"/>
</dbReference>
<dbReference type="Gene3D" id="3.40.50.150">
    <property type="entry name" value="Vaccinia Virus protein VP39"/>
    <property type="match status" value="1"/>
</dbReference>
<sequence>MSLFSALKDVFFRNYNPKDYWEERSRSYVHEYRLGERGLHDQDKMNPLLIESLREIKPNSLLEIGCGFGRNLKLIAEKLPKCKLNGTDISAGMIDNARKFLGEKAALKVMKANALEFPDKSFDAVLSSVVLVHVPKRDIKKTLSEIARVAKRRIILLEPDIGRVTLADQMIKSKHITLHNYEDLFSEIPDFKLVSKTPTEHEKVSRYVFDRVS</sequence>
<dbReference type="Proteomes" id="UP000677687">
    <property type="component" value="Unassembled WGS sequence"/>
</dbReference>
<dbReference type="AlphaFoldDB" id="A0A8T4KVJ3"/>
<dbReference type="PANTHER" id="PTHR42912">
    <property type="entry name" value="METHYLTRANSFERASE"/>
    <property type="match status" value="1"/>
</dbReference>
<organism evidence="2 3">
    <name type="scientific">Candidatus Iainarchaeum sp</name>
    <dbReference type="NCBI Taxonomy" id="3101447"/>
    <lineage>
        <taxon>Archaea</taxon>
        <taxon>Candidatus Iainarchaeota</taxon>
        <taxon>Candidatus Iainarchaeia</taxon>
        <taxon>Candidatus Iainarchaeales</taxon>
        <taxon>Candidatus Iainarchaeaceae</taxon>
        <taxon>Candidatus Iainarchaeum</taxon>
    </lineage>
</organism>
<dbReference type="InterPro" id="IPR050508">
    <property type="entry name" value="Methyltransf_Superfamily"/>
</dbReference>
<dbReference type="InterPro" id="IPR041698">
    <property type="entry name" value="Methyltransf_25"/>
</dbReference>
<feature type="domain" description="Methyltransferase" evidence="1">
    <location>
        <begin position="62"/>
        <end position="151"/>
    </location>
</feature>
<evidence type="ECO:0000313" key="3">
    <source>
        <dbReference type="Proteomes" id="UP000677687"/>
    </source>
</evidence>
<dbReference type="EMBL" id="JAGVWD010000010">
    <property type="protein sequence ID" value="MBS3057149.1"/>
    <property type="molecule type" value="Genomic_DNA"/>
</dbReference>
<keyword evidence="2" id="KW-0489">Methyltransferase</keyword>
<dbReference type="GO" id="GO:0032259">
    <property type="term" value="P:methylation"/>
    <property type="evidence" value="ECO:0007669"/>
    <property type="project" value="UniProtKB-KW"/>
</dbReference>
<reference evidence="2" key="2">
    <citation type="submission" date="2021-05" db="EMBL/GenBank/DDBJ databases">
        <title>Protein family content uncovers lineage relationships and bacterial pathway maintenance mechanisms in DPANN archaea.</title>
        <authorList>
            <person name="Castelle C.J."/>
            <person name="Meheust R."/>
            <person name="Jaffe A.L."/>
            <person name="Seitz K."/>
            <person name="Gong X."/>
            <person name="Baker B.J."/>
            <person name="Banfield J.F."/>
        </authorList>
    </citation>
    <scope>NUCLEOTIDE SEQUENCE</scope>
    <source>
        <strain evidence="2">RIFCSPHIGHO2_01_FULL_AR10_44_11</strain>
    </source>
</reference>
<proteinExistence type="predicted"/>
<evidence type="ECO:0000313" key="2">
    <source>
        <dbReference type="EMBL" id="MBS3057149.1"/>
    </source>
</evidence>
<dbReference type="SUPFAM" id="SSF53335">
    <property type="entry name" value="S-adenosyl-L-methionine-dependent methyltransferases"/>
    <property type="match status" value="1"/>
</dbReference>
<dbReference type="GO" id="GO:0008168">
    <property type="term" value="F:methyltransferase activity"/>
    <property type="evidence" value="ECO:0007669"/>
    <property type="project" value="UniProtKB-KW"/>
</dbReference>